<protein>
    <submittedName>
        <fullName evidence="2">Uncharacterized protein</fullName>
    </submittedName>
</protein>
<evidence type="ECO:0000313" key="2">
    <source>
        <dbReference type="EMBL" id="QIA88611.1"/>
    </source>
</evidence>
<feature type="region of interest" description="Disordered" evidence="1">
    <location>
        <begin position="1"/>
        <end position="66"/>
    </location>
</feature>
<accession>A0A9X7T7T3</accession>
<evidence type="ECO:0000256" key="1">
    <source>
        <dbReference type="SAM" id="MobiDB-lite"/>
    </source>
</evidence>
<geneLocation type="plasmid" evidence="2 3">
    <name>unnamed2</name>
</geneLocation>
<gene>
    <name evidence="2" type="ORF">FEE39_10220</name>
</gene>
<feature type="compositionally biased region" description="Basic residues" evidence="1">
    <location>
        <begin position="18"/>
        <end position="27"/>
    </location>
</feature>
<keyword evidence="2" id="KW-0614">Plasmid</keyword>
<reference evidence="2 3" key="1">
    <citation type="submission" date="2019-06" db="EMBL/GenBank/DDBJ databases">
        <title>Whole genome sequencing of Lactobacillus johnsonii strain G2A.</title>
        <authorList>
            <person name="Conlan S."/>
            <person name="Thomas P.J."/>
            <person name="Mullikin J."/>
            <person name="Singer J."/>
            <person name="Weaver C."/>
            <person name="Segre J.A."/>
        </authorList>
    </citation>
    <scope>NUCLEOTIDE SEQUENCE [LARGE SCALE GENOMIC DNA]</scope>
    <source>
        <strain evidence="2 3">G2A</strain>
        <plasmid evidence="2 3">unnamed2</plasmid>
    </source>
</reference>
<feature type="compositionally biased region" description="Basic and acidic residues" evidence="1">
    <location>
        <begin position="1"/>
        <end position="17"/>
    </location>
</feature>
<evidence type="ECO:0000313" key="3">
    <source>
        <dbReference type="Proteomes" id="UP000464749"/>
    </source>
</evidence>
<name>A0A9X7T7T3_LACJH</name>
<sequence length="113" mass="13271">MYKDKEAQRKYHREYQRNRRKKLRKKANAGDKEAQNKLENEREVSRNSMKKSRASTKLKAKNGDNEAIFKQKKESLDGLFRSAKSFINTNATKEQLIILKELIKAKLNQKEGS</sequence>
<feature type="compositionally biased region" description="Basic and acidic residues" evidence="1">
    <location>
        <begin position="28"/>
        <end position="45"/>
    </location>
</feature>
<organism evidence="2 3">
    <name type="scientific">Lactobacillus johnsonii</name>
    <dbReference type="NCBI Taxonomy" id="33959"/>
    <lineage>
        <taxon>Bacteria</taxon>
        <taxon>Bacillati</taxon>
        <taxon>Bacillota</taxon>
        <taxon>Bacilli</taxon>
        <taxon>Lactobacillales</taxon>
        <taxon>Lactobacillaceae</taxon>
        <taxon>Lactobacillus</taxon>
    </lineage>
</organism>
<feature type="compositionally biased region" description="Basic residues" evidence="1">
    <location>
        <begin position="48"/>
        <end position="60"/>
    </location>
</feature>
<dbReference type="AlphaFoldDB" id="A0A9X7T7T3"/>
<dbReference type="Proteomes" id="UP000464749">
    <property type="component" value="Plasmid unnamed2"/>
</dbReference>
<dbReference type="RefSeq" id="WP_163588968.1">
    <property type="nucleotide sequence ID" value="NZ_CP040856.1"/>
</dbReference>
<proteinExistence type="predicted"/>
<dbReference type="EMBL" id="CP040856">
    <property type="protein sequence ID" value="QIA88611.1"/>
    <property type="molecule type" value="Genomic_DNA"/>
</dbReference>